<keyword evidence="2 3" id="KW-0539">Nucleus</keyword>
<dbReference type="GO" id="GO:0031144">
    <property type="term" value="P:proteasome localization"/>
    <property type="evidence" value="ECO:0007669"/>
    <property type="project" value="UniProtKB-UniRule"/>
</dbReference>
<feature type="compositionally biased region" description="Polar residues" evidence="4">
    <location>
        <begin position="62"/>
        <end position="74"/>
    </location>
</feature>
<feature type="region of interest" description="Disordered" evidence="4">
    <location>
        <begin position="236"/>
        <end position="258"/>
    </location>
</feature>
<sequence>MMANVLHPHISFQPKPVAHAPSPFGFSFGLGPSPSTSMMNPNGFYTPTPSPGHTNLASFQQLASSMTQSASSKLSVKRQRSEEVEQDQSSTKSRDESMDGSPKTEHRKVHKRFRVHNSSTLGAQQGPYGDVDIGVLLAGLPTDTLLPLILQLLQQDPSIRKNLLKLIPRPSVDKAIAILKVSSDKLAHAVPYSSQPTGSRSTYNLGRIRPFVQDYVSTCLSYLRHFSCESPTQAVPQASTSSSASGNGQNDESGIPACLTPAHPTETFTFLKAITEQILTHDSLCQEEILKLLLPQLSTEWERWERTKKKDFEITKLALYYNFCMDLRRLADSTEASQPRSQPGTARFEHAHMMRRLQVWIDGYRYLAPQTQPQIQPQQRMEH</sequence>
<dbReference type="GO" id="GO:0071630">
    <property type="term" value="P:nuclear protein quality control by the ubiquitin-proteasome system"/>
    <property type="evidence" value="ECO:0007669"/>
    <property type="project" value="UniProtKB-UniRule"/>
</dbReference>
<comment type="subunit">
    <text evidence="3">Binds the proteasome.</text>
</comment>
<gene>
    <name evidence="5" type="ORF">BDN70DRAFT_876911</name>
</gene>
<feature type="compositionally biased region" description="Basic residues" evidence="4">
    <location>
        <begin position="105"/>
        <end position="115"/>
    </location>
</feature>
<dbReference type="Gene3D" id="1.20.58.1590">
    <property type="entry name" value="Tethering factor for nuclear proteasome Cut8/Sts1"/>
    <property type="match status" value="1"/>
</dbReference>
<keyword evidence="3" id="KW-0813">Transport</keyword>
<accession>A0A9P6D235</accession>
<evidence type="ECO:0000313" key="6">
    <source>
        <dbReference type="Proteomes" id="UP000807469"/>
    </source>
</evidence>
<feature type="region of interest" description="Disordered" evidence="4">
    <location>
        <begin position="62"/>
        <end position="121"/>
    </location>
</feature>
<keyword evidence="6" id="KW-1185">Reference proteome</keyword>
<name>A0A9P6D235_9AGAR</name>
<dbReference type="GO" id="GO:0015031">
    <property type="term" value="P:protein transport"/>
    <property type="evidence" value="ECO:0007669"/>
    <property type="project" value="UniProtKB-UniRule"/>
</dbReference>
<proteinExistence type="inferred from homology"/>
<dbReference type="GO" id="GO:0070628">
    <property type="term" value="F:proteasome binding"/>
    <property type="evidence" value="ECO:0007669"/>
    <property type="project" value="TreeGrafter"/>
</dbReference>
<dbReference type="AlphaFoldDB" id="A0A9P6D235"/>
<evidence type="ECO:0000256" key="3">
    <source>
        <dbReference type="RuleBase" id="RU368013"/>
    </source>
</evidence>
<keyword evidence="3" id="KW-0653">Protein transport</keyword>
<dbReference type="PANTHER" id="PTHR28032">
    <property type="entry name" value="FI02826P"/>
    <property type="match status" value="1"/>
</dbReference>
<evidence type="ECO:0000313" key="5">
    <source>
        <dbReference type="EMBL" id="KAF9481029.1"/>
    </source>
</evidence>
<dbReference type="OrthoDB" id="10061064at2759"/>
<dbReference type="EMBL" id="MU155185">
    <property type="protein sequence ID" value="KAF9481029.1"/>
    <property type="molecule type" value="Genomic_DNA"/>
</dbReference>
<comment type="function">
    <text evidence="3">Involved in ubiquitin-mediated protein degradation. Regulatory factor in the ubiquitin/proteasome pathway that controls the turnover of proteasome substrates. Targets proteasomes to the nucleus and facilitates the degradation of nuclear proteins.</text>
</comment>
<comment type="similarity">
    <text evidence="1 3">Belongs to the cut8/STS1 family.</text>
</comment>
<comment type="subcellular location">
    <subcellularLocation>
        <location evidence="3">Cytoplasm</location>
    </subcellularLocation>
    <subcellularLocation>
        <location evidence="3">Nucleus</location>
    </subcellularLocation>
</comment>
<dbReference type="InterPro" id="IPR013868">
    <property type="entry name" value="Cut8/Sts1_fam"/>
</dbReference>
<protein>
    <recommendedName>
        <fullName evidence="3">Tethering factor for nuclear proteasome STS1</fullName>
    </recommendedName>
</protein>
<keyword evidence="3" id="KW-0963">Cytoplasm</keyword>
<dbReference type="PANTHER" id="PTHR28032:SF1">
    <property type="entry name" value="FI02826P"/>
    <property type="match status" value="1"/>
</dbReference>
<evidence type="ECO:0000256" key="2">
    <source>
        <dbReference type="ARBA" id="ARBA00023242"/>
    </source>
</evidence>
<dbReference type="Proteomes" id="UP000807469">
    <property type="component" value="Unassembled WGS sequence"/>
</dbReference>
<comment type="caution">
    <text evidence="5">The sequence shown here is derived from an EMBL/GenBank/DDBJ whole genome shotgun (WGS) entry which is preliminary data.</text>
</comment>
<organism evidence="5 6">
    <name type="scientific">Pholiota conissans</name>
    <dbReference type="NCBI Taxonomy" id="109636"/>
    <lineage>
        <taxon>Eukaryota</taxon>
        <taxon>Fungi</taxon>
        <taxon>Dikarya</taxon>
        <taxon>Basidiomycota</taxon>
        <taxon>Agaricomycotina</taxon>
        <taxon>Agaricomycetes</taxon>
        <taxon>Agaricomycetidae</taxon>
        <taxon>Agaricales</taxon>
        <taxon>Agaricineae</taxon>
        <taxon>Strophariaceae</taxon>
        <taxon>Pholiota</taxon>
    </lineage>
</organism>
<dbReference type="InterPro" id="IPR038422">
    <property type="entry name" value="Cut8/Sts1_sf"/>
</dbReference>
<dbReference type="Pfam" id="PF08559">
    <property type="entry name" value="Cut8"/>
    <property type="match status" value="1"/>
</dbReference>
<evidence type="ECO:0000256" key="1">
    <source>
        <dbReference type="ARBA" id="ARBA00006199"/>
    </source>
</evidence>
<dbReference type="GO" id="GO:0005737">
    <property type="term" value="C:cytoplasm"/>
    <property type="evidence" value="ECO:0007669"/>
    <property type="project" value="UniProtKB-SubCell"/>
</dbReference>
<dbReference type="GO" id="GO:0031965">
    <property type="term" value="C:nuclear membrane"/>
    <property type="evidence" value="ECO:0007669"/>
    <property type="project" value="TreeGrafter"/>
</dbReference>
<feature type="compositionally biased region" description="Polar residues" evidence="4">
    <location>
        <begin position="236"/>
        <end position="252"/>
    </location>
</feature>
<evidence type="ECO:0000256" key="4">
    <source>
        <dbReference type="SAM" id="MobiDB-lite"/>
    </source>
</evidence>
<reference evidence="5" key="1">
    <citation type="submission" date="2020-11" db="EMBL/GenBank/DDBJ databases">
        <authorList>
            <consortium name="DOE Joint Genome Institute"/>
            <person name="Ahrendt S."/>
            <person name="Riley R."/>
            <person name="Andreopoulos W."/>
            <person name="Labutti K."/>
            <person name="Pangilinan J."/>
            <person name="Ruiz-Duenas F.J."/>
            <person name="Barrasa J.M."/>
            <person name="Sanchez-Garcia M."/>
            <person name="Camarero S."/>
            <person name="Miyauchi S."/>
            <person name="Serrano A."/>
            <person name="Linde D."/>
            <person name="Babiker R."/>
            <person name="Drula E."/>
            <person name="Ayuso-Fernandez I."/>
            <person name="Pacheco R."/>
            <person name="Padilla G."/>
            <person name="Ferreira P."/>
            <person name="Barriuso J."/>
            <person name="Kellner H."/>
            <person name="Castanera R."/>
            <person name="Alfaro M."/>
            <person name="Ramirez L."/>
            <person name="Pisabarro A.G."/>
            <person name="Kuo A."/>
            <person name="Tritt A."/>
            <person name="Lipzen A."/>
            <person name="He G."/>
            <person name="Yan M."/>
            <person name="Ng V."/>
            <person name="Cullen D."/>
            <person name="Martin F."/>
            <person name="Rosso M.-N."/>
            <person name="Henrissat B."/>
            <person name="Hibbett D."/>
            <person name="Martinez A.T."/>
            <person name="Grigoriev I.V."/>
        </authorList>
    </citation>
    <scope>NUCLEOTIDE SEQUENCE</scope>
    <source>
        <strain evidence="5">CIRM-BRFM 674</strain>
    </source>
</reference>